<dbReference type="EMBL" id="CP046884">
    <property type="protein sequence ID" value="QNQ89366.1"/>
    <property type="molecule type" value="Genomic_DNA"/>
</dbReference>
<evidence type="ECO:0000256" key="1">
    <source>
        <dbReference type="ARBA" id="ARBA00009919"/>
    </source>
</evidence>
<gene>
    <name evidence="4" type="ORF">GP475_00990</name>
</gene>
<keyword evidence="2" id="KW-0472">Membrane</keyword>
<dbReference type="PROSITE" id="PS50206">
    <property type="entry name" value="RHODANESE_3"/>
    <property type="match status" value="1"/>
</dbReference>
<name>A0A7H0SLE1_9CORY</name>
<dbReference type="InterPro" id="IPR000594">
    <property type="entry name" value="ThiF_NAD_FAD-bd"/>
</dbReference>
<dbReference type="Pfam" id="PF00581">
    <property type="entry name" value="Rhodanese"/>
    <property type="match status" value="1"/>
</dbReference>
<feature type="transmembrane region" description="Helical" evidence="2">
    <location>
        <begin position="30"/>
        <end position="48"/>
    </location>
</feature>
<protein>
    <submittedName>
        <fullName evidence="4">Molybdopterin biosynthesis protein MoeB</fullName>
    </submittedName>
</protein>
<organism evidence="4 5">
    <name type="scientific">Corynebacterium poyangense</name>
    <dbReference type="NCBI Taxonomy" id="2684405"/>
    <lineage>
        <taxon>Bacteria</taxon>
        <taxon>Bacillati</taxon>
        <taxon>Actinomycetota</taxon>
        <taxon>Actinomycetes</taxon>
        <taxon>Mycobacteriales</taxon>
        <taxon>Corynebacteriaceae</taxon>
        <taxon>Corynebacterium</taxon>
    </lineage>
</organism>
<keyword evidence="5" id="KW-1185">Reference proteome</keyword>
<dbReference type="PANTHER" id="PTHR10953">
    <property type="entry name" value="UBIQUITIN-ACTIVATING ENZYME E1"/>
    <property type="match status" value="1"/>
</dbReference>
<evidence type="ECO:0000313" key="5">
    <source>
        <dbReference type="Proteomes" id="UP000516320"/>
    </source>
</evidence>
<dbReference type="GO" id="GO:0008146">
    <property type="term" value="F:sulfotransferase activity"/>
    <property type="evidence" value="ECO:0007669"/>
    <property type="project" value="TreeGrafter"/>
</dbReference>
<dbReference type="KEGG" id="cpoy:GP475_00990"/>
<dbReference type="GO" id="GO:0005829">
    <property type="term" value="C:cytosol"/>
    <property type="evidence" value="ECO:0007669"/>
    <property type="project" value="TreeGrafter"/>
</dbReference>
<proteinExistence type="inferred from homology"/>
<keyword evidence="2" id="KW-0812">Transmembrane</keyword>
<dbReference type="CDD" id="cd00158">
    <property type="entry name" value="RHOD"/>
    <property type="match status" value="1"/>
</dbReference>
<feature type="domain" description="Rhodanese" evidence="3">
    <location>
        <begin position="262"/>
        <end position="358"/>
    </location>
</feature>
<dbReference type="FunFam" id="3.40.50.720:FF:000080">
    <property type="entry name" value="Thiazole biosynthesis adenylyltransferase ThiF"/>
    <property type="match status" value="1"/>
</dbReference>
<comment type="similarity">
    <text evidence="1">Belongs to the HesA/MoeB/ThiF family.</text>
</comment>
<reference evidence="4 5" key="1">
    <citation type="submission" date="2019-12" db="EMBL/GenBank/DDBJ databases">
        <title>Corynebacterium sp. nov., isolated from feces of the Anser Albifrons in China.</title>
        <authorList>
            <person name="Liu Q."/>
        </authorList>
    </citation>
    <scope>NUCLEOTIDE SEQUENCE [LARGE SCALE GENOMIC DNA]</scope>
    <source>
        <strain evidence="4 5">4H37-19</strain>
    </source>
</reference>
<dbReference type="AlphaFoldDB" id="A0A7H0SLE1"/>
<dbReference type="CDD" id="cd00757">
    <property type="entry name" value="ThiF_MoeB_HesA_family"/>
    <property type="match status" value="1"/>
</dbReference>
<evidence type="ECO:0000259" key="3">
    <source>
        <dbReference type="PROSITE" id="PS50206"/>
    </source>
</evidence>
<dbReference type="SUPFAM" id="SSF69572">
    <property type="entry name" value="Activating enzymes of the ubiquitin-like proteins"/>
    <property type="match status" value="1"/>
</dbReference>
<dbReference type="RefSeq" id="WP_187974822.1">
    <property type="nucleotide sequence ID" value="NZ_CP046884.1"/>
</dbReference>
<dbReference type="GO" id="GO:0008641">
    <property type="term" value="F:ubiquitin-like modifier activating enzyme activity"/>
    <property type="evidence" value="ECO:0007669"/>
    <property type="project" value="InterPro"/>
</dbReference>
<dbReference type="GO" id="GO:0004792">
    <property type="term" value="F:thiosulfate-cyanide sulfurtransferase activity"/>
    <property type="evidence" value="ECO:0007669"/>
    <property type="project" value="TreeGrafter"/>
</dbReference>
<dbReference type="InterPro" id="IPR045886">
    <property type="entry name" value="ThiF/MoeB/HesA"/>
</dbReference>
<dbReference type="GO" id="GO:0016779">
    <property type="term" value="F:nucleotidyltransferase activity"/>
    <property type="evidence" value="ECO:0007669"/>
    <property type="project" value="TreeGrafter"/>
</dbReference>
<dbReference type="PANTHER" id="PTHR10953:SF102">
    <property type="entry name" value="ADENYLYLTRANSFERASE AND SULFURTRANSFERASE MOCS3"/>
    <property type="match status" value="1"/>
</dbReference>
<dbReference type="InterPro" id="IPR035985">
    <property type="entry name" value="Ubiquitin-activating_enz"/>
</dbReference>
<dbReference type="Pfam" id="PF00899">
    <property type="entry name" value="ThiF"/>
    <property type="match status" value="1"/>
</dbReference>
<dbReference type="Gene3D" id="3.40.250.10">
    <property type="entry name" value="Rhodanese-like domain"/>
    <property type="match status" value="1"/>
</dbReference>
<keyword evidence="2" id="KW-1133">Transmembrane helix</keyword>
<dbReference type="Gene3D" id="3.40.50.720">
    <property type="entry name" value="NAD(P)-binding Rossmann-like Domain"/>
    <property type="match status" value="1"/>
</dbReference>
<sequence length="361" mass="39273">MTKRYERYVRQLNLPGFDEKMQQKLEDSRVAVVGAGGLGSPALLYLAAAGVGHISVIDDDVVELSNLHRQIIHPTANVGVPKVESARDRIQELNPFTDVDIIRGRLTWPEAPAVLHGADIVLDGSDNFDTRHIISATCAQLHIPHVWAAVLGWHAQLSVFHAGHGPVYEDLFPHPPAPGTIPNCAEAGVLGPVVGVVGATMAMETLKFLSGCGECLIGKIGYFDSLTGEWEYLPLTANPQVTERLVTFGPAIGPSVPITYQLPADAQLIDVREPGEFHEEHIPSAINLPLSTIHDHPEQCAEYIRTLADTPVVLYCRSGARSEEAIRILRRHLPENSTLAPALSSFRGGIERWKEGDSSAR</sequence>
<dbReference type="InterPro" id="IPR036873">
    <property type="entry name" value="Rhodanese-like_dom_sf"/>
</dbReference>
<dbReference type="InterPro" id="IPR001763">
    <property type="entry name" value="Rhodanese-like_dom"/>
</dbReference>
<evidence type="ECO:0000313" key="4">
    <source>
        <dbReference type="EMBL" id="QNQ89366.1"/>
    </source>
</evidence>
<evidence type="ECO:0000256" key="2">
    <source>
        <dbReference type="SAM" id="Phobius"/>
    </source>
</evidence>
<accession>A0A7H0SLE1</accession>
<dbReference type="Proteomes" id="UP000516320">
    <property type="component" value="Chromosome"/>
</dbReference>
<dbReference type="SMART" id="SM00450">
    <property type="entry name" value="RHOD"/>
    <property type="match status" value="1"/>
</dbReference>